<protein>
    <submittedName>
        <fullName evidence="2">Uncharacterized protein</fullName>
    </submittedName>
</protein>
<reference evidence="3" key="1">
    <citation type="journal article" date="2019" name="Int. J. Syst. Evol. Microbiol.">
        <title>The Global Catalogue of Microorganisms (GCM) 10K type strain sequencing project: providing services to taxonomists for standard genome sequencing and annotation.</title>
        <authorList>
            <consortium name="The Broad Institute Genomics Platform"/>
            <consortium name="The Broad Institute Genome Sequencing Center for Infectious Disease"/>
            <person name="Wu L."/>
            <person name="Ma J."/>
        </authorList>
    </citation>
    <scope>NUCLEOTIDE SEQUENCE [LARGE SCALE GENOMIC DNA]</scope>
    <source>
        <strain evidence="3">JCM 17137</strain>
    </source>
</reference>
<feature type="region of interest" description="Disordered" evidence="1">
    <location>
        <begin position="1"/>
        <end position="69"/>
    </location>
</feature>
<sequence length="69" mass="7597">MSTHPPGALTTLEHRRPHHGFNPTHLPTLVPKMAEPPALIRANKATRWERPQRPPATIRPSTPTPGATV</sequence>
<keyword evidence="3" id="KW-1185">Reference proteome</keyword>
<feature type="compositionally biased region" description="Polar residues" evidence="1">
    <location>
        <begin position="59"/>
        <end position="69"/>
    </location>
</feature>
<organism evidence="2 3">
    <name type="scientific">Salinactinospora qingdaonensis</name>
    <dbReference type="NCBI Taxonomy" id="702744"/>
    <lineage>
        <taxon>Bacteria</taxon>
        <taxon>Bacillati</taxon>
        <taxon>Actinomycetota</taxon>
        <taxon>Actinomycetes</taxon>
        <taxon>Streptosporangiales</taxon>
        <taxon>Nocardiopsidaceae</taxon>
        <taxon>Salinactinospora</taxon>
    </lineage>
</organism>
<evidence type="ECO:0000256" key="1">
    <source>
        <dbReference type="SAM" id="MobiDB-lite"/>
    </source>
</evidence>
<comment type="caution">
    <text evidence="2">The sequence shown here is derived from an EMBL/GenBank/DDBJ whole genome shotgun (WGS) entry which is preliminary data.</text>
</comment>
<evidence type="ECO:0000313" key="3">
    <source>
        <dbReference type="Proteomes" id="UP001500908"/>
    </source>
</evidence>
<name>A0ABP7FWF1_9ACTN</name>
<dbReference type="Proteomes" id="UP001500908">
    <property type="component" value="Unassembled WGS sequence"/>
</dbReference>
<gene>
    <name evidence="2" type="ORF">GCM10022402_29500</name>
</gene>
<evidence type="ECO:0000313" key="2">
    <source>
        <dbReference type="EMBL" id="GAA3748292.1"/>
    </source>
</evidence>
<dbReference type="RefSeq" id="WP_344972075.1">
    <property type="nucleotide sequence ID" value="NZ_BAABDD010000012.1"/>
</dbReference>
<proteinExistence type="predicted"/>
<accession>A0ABP7FWF1</accession>
<dbReference type="EMBL" id="BAABDD010000012">
    <property type="protein sequence ID" value="GAA3748292.1"/>
    <property type="molecule type" value="Genomic_DNA"/>
</dbReference>